<keyword evidence="2" id="KW-1185">Reference proteome</keyword>
<dbReference type="Proteomes" id="UP001246858">
    <property type="component" value="Unassembled WGS sequence"/>
</dbReference>
<evidence type="ECO:0000313" key="2">
    <source>
        <dbReference type="Proteomes" id="UP001246858"/>
    </source>
</evidence>
<accession>A0ACC6KVA1</accession>
<gene>
    <name evidence="1" type="ORF">J2X78_001677</name>
</gene>
<reference evidence="1" key="1">
    <citation type="submission" date="2023-07" db="EMBL/GenBank/DDBJ databases">
        <title>Sorghum-associated microbial communities from plants grown in Nebraska, USA.</title>
        <authorList>
            <person name="Schachtman D."/>
        </authorList>
    </citation>
    <scope>NUCLEOTIDE SEQUENCE</scope>
    <source>
        <strain evidence="1">2697</strain>
    </source>
</reference>
<organism evidence="1 2">
    <name type="scientific">Pedobacter africanus</name>
    <dbReference type="NCBI Taxonomy" id="151894"/>
    <lineage>
        <taxon>Bacteria</taxon>
        <taxon>Pseudomonadati</taxon>
        <taxon>Bacteroidota</taxon>
        <taxon>Sphingobacteriia</taxon>
        <taxon>Sphingobacteriales</taxon>
        <taxon>Sphingobacteriaceae</taxon>
        <taxon>Pedobacter</taxon>
    </lineage>
</organism>
<sequence length="553" mass="60836">MKRCNIILLVLAVFFLSACSKDLGTDQADYRDINEVTIEGIDKNYARDMDDSLKIEPKVTGTIYSDTSKFNYSWDISNTIVSTSLNLKIRVDMVPGNKISRFIVEDKVTKVKKYFRFDLNVSSSTAGNLIMVLSKSNGKAELSYLRLDKPANWAINYYEPRFGTPLGINPERLDMLMVEPTGTALAAIEPFANRYGRVMVLADNKIALIDKGSLERNVVPYLEGTAFTGTASYPPPNIEGYKPEFMAQGISLWRNNPYGSNFHQNVEFQLVSGGALYFAALAPPPFSSSFVYNRKSVYGQTGYFSAFGYYDTMAPTPNGTLFQHGYTLGNFIVFDRVFGRFAYSSYGTSYTIPTTDVKAFPGHELVYGSATSQSGTSFAVLKTSANALRFLLLGKVGNKYSLTGEVAGGVANDKSKFYNLKTSPYLFFTSGNKLYKYNILDITSNSVPNESHAVLSLTSLGYSADAVITSMTVSRTEKSLIIGVSRYGADKEGNGQENKGDVLVFSLDKAGLGLTLKEKYVGVSGIPVDVKIKYQTHWRDGKANGGVIELDNI</sequence>
<protein>
    <submittedName>
        <fullName evidence="1">Uncharacterized protein</fullName>
    </submittedName>
</protein>
<comment type="caution">
    <text evidence="1">The sequence shown here is derived from an EMBL/GenBank/DDBJ whole genome shotgun (WGS) entry which is preliminary data.</text>
</comment>
<evidence type="ECO:0000313" key="1">
    <source>
        <dbReference type="EMBL" id="MDR6783125.1"/>
    </source>
</evidence>
<proteinExistence type="predicted"/>
<name>A0ACC6KVA1_9SPHI</name>
<dbReference type="EMBL" id="JAVDTF010000001">
    <property type="protein sequence ID" value="MDR6783125.1"/>
    <property type="molecule type" value="Genomic_DNA"/>
</dbReference>